<reference evidence="6 7" key="1">
    <citation type="submission" date="2017-06" db="EMBL/GenBank/DDBJ databases">
        <title>Complete genome of Helicobacter apodemus.</title>
        <authorList>
            <person name="Cho S."/>
        </authorList>
    </citation>
    <scope>NUCLEOTIDE SEQUENCE [LARGE SCALE GENOMIC DNA]</scope>
    <source>
        <strain evidence="7">SNUVETPUB-15-01</strain>
    </source>
</reference>
<dbReference type="PANTHER" id="PTHR33823:SF4">
    <property type="entry name" value="GENERAL STRESS PROTEIN 16O"/>
    <property type="match status" value="1"/>
</dbReference>
<accession>A0A2U8FFA7</accession>
<protein>
    <submittedName>
        <fullName evidence="6">Molecular chaperone DnaK</fullName>
    </submittedName>
</protein>
<dbReference type="PROSITE" id="PS51128">
    <property type="entry name" value="ZF_DKSA_2"/>
    <property type="match status" value="1"/>
</dbReference>
<dbReference type="Pfam" id="PF01258">
    <property type="entry name" value="zf-dskA_traR"/>
    <property type="match status" value="1"/>
</dbReference>
<dbReference type="SUPFAM" id="SSF57716">
    <property type="entry name" value="Glucocorticoid receptor-like (DNA-binding domain)"/>
    <property type="match status" value="1"/>
</dbReference>
<keyword evidence="2" id="KW-0863">Zinc-finger</keyword>
<evidence type="ECO:0000256" key="3">
    <source>
        <dbReference type="ARBA" id="ARBA00022833"/>
    </source>
</evidence>
<name>A0A2U8FFA7_9HELI</name>
<dbReference type="SUPFAM" id="SSF109635">
    <property type="entry name" value="DnaK suppressor protein DksA, alpha-hairpin domain"/>
    <property type="match status" value="1"/>
</dbReference>
<feature type="domain" description="Zinc finger DksA/TraR C4-type" evidence="5">
    <location>
        <begin position="79"/>
        <end position="113"/>
    </location>
</feature>
<evidence type="ECO:0000256" key="1">
    <source>
        <dbReference type="ARBA" id="ARBA00022723"/>
    </source>
</evidence>
<keyword evidence="1" id="KW-0479">Metal-binding</keyword>
<dbReference type="KEGG" id="had:CDV25_08765"/>
<dbReference type="EMBL" id="CP021886">
    <property type="protein sequence ID" value="AWI34844.1"/>
    <property type="molecule type" value="Genomic_DNA"/>
</dbReference>
<dbReference type="InterPro" id="IPR000962">
    <property type="entry name" value="Znf_DskA_TraR"/>
</dbReference>
<evidence type="ECO:0000313" key="7">
    <source>
        <dbReference type="Proteomes" id="UP000244890"/>
    </source>
</evidence>
<dbReference type="InterPro" id="IPR037187">
    <property type="entry name" value="DnaK_N"/>
</dbReference>
<dbReference type="AlphaFoldDB" id="A0A2U8FFA7"/>
<evidence type="ECO:0000259" key="5">
    <source>
        <dbReference type="Pfam" id="PF01258"/>
    </source>
</evidence>
<dbReference type="PANTHER" id="PTHR33823">
    <property type="entry name" value="RNA POLYMERASE-BINDING TRANSCRIPTION FACTOR DKSA-RELATED"/>
    <property type="match status" value="1"/>
</dbReference>
<dbReference type="InterPro" id="IPR020458">
    <property type="entry name" value="Znf_DskA_TraR_CS"/>
</dbReference>
<dbReference type="Gene3D" id="1.20.120.910">
    <property type="entry name" value="DksA, coiled-coil domain"/>
    <property type="match status" value="1"/>
</dbReference>
<evidence type="ECO:0000256" key="2">
    <source>
        <dbReference type="ARBA" id="ARBA00022771"/>
    </source>
</evidence>
<organism evidence="6 7">
    <name type="scientific">Helicobacter apodemus</name>
    <dbReference type="NCBI Taxonomy" id="135569"/>
    <lineage>
        <taxon>Bacteria</taxon>
        <taxon>Pseudomonadati</taxon>
        <taxon>Campylobacterota</taxon>
        <taxon>Epsilonproteobacteria</taxon>
        <taxon>Campylobacterales</taxon>
        <taxon>Helicobacteraceae</taxon>
        <taxon>Helicobacter</taxon>
    </lineage>
</organism>
<dbReference type="PROSITE" id="PS01102">
    <property type="entry name" value="ZF_DKSA_1"/>
    <property type="match status" value="1"/>
</dbReference>
<gene>
    <name evidence="6" type="ORF">CDV25_08765</name>
</gene>
<evidence type="ECO:0000256" key="4">
    <source>
        <dbReference type="PROSITE-ProRule" id="PRU00510"/>
    </source>
</evidence>
<feature type="zinc finger region" description="dksA C4-type" evidence="4">
    <location>
        <begin position="83"/>
        <end position="107"/>
    </location>
</feature>
<dbReference type="GO" id="GO:0008270">
    <property type="term" value="F:zinc ion binding"/>
    <property type="evidence" value="ECO:0007669"/>
    <property type="project" value="UniProtKB-KW"/>
</dbReference>
<dbReference type="Proteomes" id="UP000244890">
    <property type="component" value="Chromosome"/>
</dbReference>
<dbReference type="RefSeq" id="WP_108911620.1">
    <property type="nucleotide sequence ID" value="NZ_CP021886.1"/>
</dbReference>
<sequence>MHQDKLESFKKILLAKKNAILEHNAQHQSNVEQMRNIKGDEADYATMSAENTLEKSIFQKHHRELEYIEIALEKIENGVYGICEMCNEHIALGRLKAKPHAKYCIVCREIVEKDLKDKV</sequence>
<dbReference type="NCBIfam" id="NF033459">
    <property type="entry name" value="DksA_like"/>
    <property type="match status" value="1"/>
</dbReference>
<dbReference type="OrthoDB" id="9803742at2"/>
<evidence type="ECO:0000313" key="6">
    <source>
        <dbReference type="EMBL" id="AWI34844.1"/>
    </source>
</evidence>
<keyword evidence="3" id="KW-0862">Zinc</keyword>
<proteinExistence type="predicted"/>